<dbReference type="Pfam" id="PF12680">
    <property type="entry name" value="SnoaL_2"/>
    <property type="match status" value="1"/>
</dbReference>
<organism evidence="2 3">
    <name type="scientific">Roseovarius mucosus DSM 17069</name>
    <dbReference type="NCBI Taxonomy" id="1288298"/>
    <lineage>
        <taxon>Bacteria</taxon>
        <taxon>Pseudomonadati</taxon>
        <taxon>Pseudomonadota</taxon>
        <taxon>Alphaproteobacteria</taxon>
        <taxon>Rhodobacterales</taxon>
        <taxon>Roseobacteraceae</taxon>
        <taxon>Roseovarius</taxon>
    </lineage>
</organism>
<comment type="caution">
    <text evidence="2">The sequence shown here is derived from an EMBL/GenBank/DDBJ whole genome shotgun (WGS) entry which is preliminary data.</text>
</comment>
<dbReference type="Gene3D" id="3.10.450.50">
    <property type="match status" value="1"/>
</dbReference>
<evidence type="ECO:0000313" key="3">
    <source>
        <dbReference type="Proteomes" id="UP000030021"/>
    </source>
</evidence>
<dbReference type="RefSeq" id="WP_037273976.1">
    <property type="nucleotide sequence ID" value="NZ_KN293980.1"/>
</dbReference>
<dbReference type="HOGENOM" id="CLU_119884_2_0_5"/>
<gene>
    <name evidence="2" type="ORF">rosmuc_02613</name>
</gene>
<evidence type="ECO:0000313" key="2">
    <source>
        <dbReference type="EMBL" id="KGM87874.1"/>
    </source>
</evidence>
<dbReference type="InterPro" id="IPR032710">
    <property type="entry name" value="NTF2-like_dom_sf"/>
</dbReference>
<proteinExistence type="predicted"/>
<dbReference type="eggNOG" id="COG3631">
    <property type="taxonomic scope" value="Bacteria"/>
</dbReference>
<accession>A0A0A0HML5</accession>
<dbReference type="OrthoDB" id="1163083at2"/>
<dbReference type="InterPro" id="IPR037401">
    <property type="entry name" value="SnoaL-like"/>
</dbReference>
<reference evidence="2 3" key="1">
    <citation type="submission" date="2013-01" db="EMBL/GenBank/DDBJ databases">
        <authorList>
            <person name="Fiebig A."/>
            <person name="Goeker M."/>
            <person name="Klenk H.-P.P."/>
        </authorList>
    </citation>
    <scope>NUCLEOTIDE SEQUENCE [LARGE SCALE GENOMIC DNA]</scope>
    <source>
        <strain evidence="2 3">DSM 17069</strain>
    </source>
</reference>
<feature type="domain" description="SnoaL-like" evidence="1">
    <location>
        <begin position="9"/>
        <end position="101"/>
    </location>
</feature>
<dbReference type="Proteomes" id="UP000030021">
    <property type="component" value="Unassembled WGS sequence"/>
</dbReference>
<evidence type="ECO:0000259" key="1">
    <source>
        <dbReference type="Pfam" id="PF12680"/>
    </source>
</evidence>
<sequence length="139" mass="15543">MRGYTALDEWQRIFVQRDWNKLPHLLADDVTYFNPGDAMPLRGKQAVVGSLGLSFSIFENFEYMRHFNGDEGHVLEFRGYVGDTAFTGIDIIRFDLAGKIMDLVVMIRPIAAILELGEEAARRRASASASASANKTAQD</sequence>
<protein>
    <submittedName>
        <fullName evidence="2">SnoaL-like domain protein</fullName>
    </submittedName>
</protein>
<dbReference type="PATRIC" id="fig|1288298.3.peg.2626"/>
<dbReference type="EMBL" id="AONH01000013">
    <property type="protein sequence ID" value="KGM87874.1"/>
    <property type="molecule type" value="Genomic_DNA"/>
</dbReference>
<dbReference type="SUPFAM" id="SSF54427">
    <property type="entry name" value="NTF2-like"/>
    <property type="match status" value="1"/>
</dbReference>
<name>A0A0A0HML5_9RHOB</name>
<dbReference type="AlphaFoldDB" id="A0A0A0HML5"/>